<accession>A0ABS8FW28</accession>
<dbReference type="SUPFAM" id="SSF52540">
    <property type="entry name" value="P-loop containing nucleoside triphosphate hydrolases"/>
    <property type="match status" value="1"/>
</dbReference>
<dbReference type="GO" id="GO:0005524">
    <property type="term" value="F:ATP binding"/>
    <property type="evidence" value="ECO:0007669"/>
    <property type="project" value="UniProtKB-KW"/>
</dbReference>
<keyword evidence="1" id="KW-0813">Transport</keyword>
<gene>
    <name evidence="5" type="ORF">LKD70_02680</name>
</gene>
<dbReference type="InterPro" id="IPR003593">
    <property type="entry name" value="AAA+_ATPase"/>
</dbReference>
<name>A0ABS8FW28_9FIRM</name>
<dbReference type="RefSeq" id="WP_227706515.1">
    <property type="nucleotide sequence ID" value="NZ_JAJEQX010000003.1"/>
</dbReference>
<dbReference type="CDD" id="cd03230">
    <property type="entry name" value="ABC_DR_subfamily_A"/>
    <property type="match status" value="1"/>
</dbReference>
<dbReference type="InterPro" id="IPR027417">
    <property type="entry name" value="P-loop_NTPase"/>
</dbReference>
<dbReference type="InterPro" id="IPR003439">
    <property type="entry name" value="ABC_transporter-like_ATP-bd"/>
</dbReference>
<dbReference type="PROSITE" id="PS50893">
    <property type="entry name" value="ABC_TRANSPORTER_2"/>
    <property type="match status" value="1"/>
</dbReference>
<evidence type="ECO:0000256" key="1">
    <source>
        <dbReference type="ARBA" id="ARBA00022448"/>
    </source>
</evidence>
<feature type="domain" description="ABC transporter" evidence="4">
    <location>
        <begin position="5"/>
        <end position="222"/>
    </location>
</feature>
<protein>
    <submittedName>
        <fullName evidence="5">ABC transporter ATP-binding protein</fullName>
    </submittedName>
</protein>
<comment type="caution">
    <text evidence="5">The sequence shown here is derived from an EMBL/GenBank/DDBJ whole genome shotgun (WGS) entry which is preliminary data.</text>
</comment>
<dbReference type="Gene3D" id="3.40.50.300">
    <property type="entry name" value="P-loop containing nucleotide triphosphate hydrolases"/>
    <property type="match status" value="1"/>
</dbReference>
<proteinExistence type="predicted"/>
<evidence type="ECO:0000313" key="5">
    <source>
        <dbReference type="EMBL" id="MCC2253357.1"/>
    </source>
</evidence>
<keyword evidence="2" id="KW-0547">Nucleotide-binding</keyword>
<sequence length="244" mass="26919">MQKFVSCRNVSMSYGGGQSALSGLCFDIGKGENIGLIGPIGSGKTTLIRCLAGVLRISGGIMECCVSREKIGYMPSAGGLLNCLSARENLEIWFRARHVPEDDRRYLAETLGIEKILEREAGLLSSGMKKAVLFACAVAGHPPFVLLDEPFVHLDIERCMCIQKVIREYLKESTVVVSSHNLEYLEEITDRLLILRNGRKIELASGQDLREKYGADAHDELGKLYLRIAADEEGRNSKKGGERQ</sequence>
<reference evidence="5 6" key="1">
    <citation type="submission" date="2021-10" db="EMBL/GenBank/DDBJ databases">
        <title>Anaerobic single-cell dispensing facilitates the cultivation of human gut bacteria.</title>
        <authorList>
            <person name="Afrizal A."/>
        </authorList>
    </citation>
    <scope>NUCLEOTIDE SEQUENCE [LARGE SCALE GENOMIC DNA]</scope>
    <source>
        <strain evidence="5 6">CLA-AA-H200</strain>
    </source>
</reference>
<organism evidence="5 6">
    <name type="scientific">Ruminococcus turbiniformis</name>
    <dbReference type="NCBI Taxonomy" id="2881258"/>
    <lineage>
        <taxon>Bacteria</taxon>
        <taxon>Bacillati</taxon>
        <taxon>Bacillota</taxon>
        <taxon>Clostridia</taxon>
        <taxon>Eubacteriales</taxon>
        <taxon>Oscillospiraceae</taxon>
        <taxon>Ruminococcus</taxon>
    </lineage>
</organism>
<keyword evidence="6" id="KW-1185">Reference proteome</keyword>
<dbReference type="EMBL" id="JAJEQX010000003">
    <property type="protein sequence ID" value="MCC2253357.1"/>
    <property type="molecule type" value="Genomic_DNA"/>
</dbReference>
<evidence type="ECO:0000256" key="3">
    <source>
        <dbReference type="ARBA" id="ARBA00022840"/>
    </source>
</evidence>
<dbReference type="Pfam" id="PF00005">
    <property type="entry name" value="ABC_tran"/>
    <property type="match status" value="1"/>
</dbReference>
<evidence type="ECO:0000256" key="2">
    <source>
        <dbReference type="ARBA" id="ARBA00022741"/>
    </source>
</evidence>
<dbReference type="SMART" id="SM00382">
    <property type="entry name" value="AAA"/>
    <property type="match status" value="1"/>
</dbReference>
<dbReference type="Proteomes" id="UP001198151">
    <property type="component" value="Unassembled WGS sequence"/>
</dbReference>
<dbReference type="InterPro" id="IPR017871">
    <property type="entry name" value="ABC_transporter-like_CS"/>
</dbReference>
<dbReference type="PANTHER" id="PTHR42939">
    <property type="entry name" value="ABC TRANSPORTER ATP-BINDING PROTEIN ALBC-RELATED"/>
    <property type="match status" value="1"/>
</dbReference>
<evidence type="ECO:0000259" key="4">
    <source>
        <dbReference type="PROSITE" id="PS50893"/>
    </source>
</evidence>
<keyword evidence="3 5" id="KW-0067">ATP-binding</keyword>
<evidence type="ECO:0000313" key="6">
    <source>
        <dbReference type="Proteomes" id="UP001198151"/>
    </source>
</evidence>
<dbReference type="PROSITE" id="PS00211">
    <property type="entry name" value="ABC_TRANSPORTER_1"/>
    <property type="match status" value="1"/>
</dbReference>
<dbReference type="InterPro" id="IPR051782">
    <property type="entry name" value="ABC_Transporter_VariousFunc"/>
</dbReference>
<dbReference type="PANTHER" id="PTHR42939:SF1">
    <property type="entry name" value="ABC TRANSPORTER ATP-BINDING PROTEIN ALBC-RELATED"/>
    <property type="match status" value="1"/>
</dbReference>